<dbReference type="STRING" id="49451.A0A314KW62"/>
<evidence type="ECO:0000313" key="1">
    <source>
        <dbReference type="EMBL" id="OIT33257.1"/>
    </source>
</evidence>
<dbReference type="EMBL" id="MJEQ01000914">
    <property type="protein sequence ID" value="OIT33257.1"/>
    <property type="molecule type" value="Genomic_DNA"/>
</dbReference>
<sequence>MLEFAERVGWKLQKRDEELISDFCSKIGVKNGFLSIKESIKMSILSKTWLQAWSTLPNLKFIESDSPSREVFPLIDRWLGIALQDG</sequence>
<gene>
    <name evidence="1" type="ORF">A4A49_52653</name>
</gene>
<dbReference type="Proteomes" id="UP000187609">
    <property type="component" value="Unassembled WGS sequence"/>
</dbReference>
<evidence type="ECO:0000313" key="2">
    <source>
        <dbReference type="Proteomes" id="UP000187609"/>
    </source>
</evidence>
<dbReference type="Gramene" id="OIT33257">
    <property type="protein sequence ID" value="OIT33257"/>
    <property type="gene ID" value="A4A49_52653"/>
</dbReference>
<proteinExistence type="predicted"/>
<keyword evidence="2" id="KW-1185">Reference proteome</keyword>
<organism evidence="1 2">
    <name type="scientific">Nicotiana attenuata</name>
    <name type="common">Coyote tobacco</name>
    <dbReference type="NCBI Taxonomy" id="49451"/>
    <lineage>
        <taxon>Eukaryota</taxon>
        <taxon>Viridiplantae</taxon>
        <taxon>Streptophyta</taxon>
        <taxon>Embryophyta</taxon>
        <taxon>Tracheophyta</taxon>
        <taxon>Spermatophyta</taxon>
        <taxon>Magnoliopsida</taxon>
        <taxon>eudicotyledons</taxon>
        <taxon>Gunneridae</taxon>
        <taxon>Pentapetalae</taxon>
        <taxon>asterids</taxon>
        <taxon>lamiids</taxon>
        <taxon>Solanales</taxon>
        <taxon>Solanaceae</taxon>
        <taxon>Nicotianoideae</taxon>
        <taxon>Nicotianeae</taxon>
        <taxon>Nicotiana</taxon>
    </lineage>
</organism>
<reference evidence="1" key="1">
    <citation type="submission" date="2016-11" db="EMBL/GenBank/DDBJ databases">
        <title>The genome of Nicotiana attenuata.</title>
        <authorList>
            <person name="Xu S."/>
            <person name="Brockmoeller T."/>
            <person name="Gaquerel E."/>
            <person name="Navarro A."/>
            <person name="Kuhl H."/>
            <person name="Gase K."/>
            <person name="Ling Z."/>
            <person name="Zhou W."/>
            <person name="Kreitzer C."/>
            <person name="Stanke M."/>
            <person name="Tang H."/>
            <person name="Lyons E."/>
            <person name="Pandey P."/>
            <person name="Pandey S.P."/>
            <person name="Timmermann B."/>
            <person name="Baldwin I.T."/>
        </authorList>
    </citation>
    <scope>NUCLEOTIDE SEQUENCE [LARGE SCALE GENOMIC DNA]</scope>
    <source>
        <strain evidence="1">UT</strain>
    </source>
</reference>
<dbReference type="AlphaFoldDB" id="A0A314KW62"/>
<protein>
    <submittedName>
        <fullName evidence="1">Uncharacterized protein</fullName>
    </submittedName>
</protein>
<dbReference type="Gene3D" id="1.10.10.60">
    <property type="entry name" value="Homeodomain-like"/>
    <property type="match status" value="1"/>
</dbReference>
<accession>A0A314KW62</accession>
<name>A0A314KW62_NICAT</name>
<dbReference type="SMR" id="A0A314KW62"/>
<comment type="caution">
    <text evidence="1">The sequence shown here is derived from an EMBL/GenBank/DDBJ whole genome shotgun (WGS) entry which is preliminary data.</text>
</comment>